<feature type="region of interest" description="Disordered" evidence="1">
    <location>
        <begin position="51"/>
        <end position="83"/>
    </location>
</feature>
<evidence type="ECO:0000256" key="1">
    <source>
        <dbReference type="SAM" id="MobiDB-lite"/>
    </source>
</evidence>
<gene>
    <name evidence="3" type="ORF">LBBP_00256</name>
</gene>
<dbReference type="Proteomes" id="UP000058857">
    <property type="component" value="Chromosome 1"/>
</dbReference>
<name>A0A0S2IMC8_LEPBO</name>
<evidence type="ECO:0000256" key="2">
    <source>
        <dbReference type="SAM" id="Phobius"/>
    </source>
</evidence>
<dbReference type="PATRIC" id="fig|280505.15.peg.252"/>
<organism evidence="3">
    <name type="scientific">Leptospira borgpetersenii serovar Ballum</name>
    <dbReference type="NCBI Taxonomy" id="280505"/>
    <lineage>
        <taxon>Bacteria</taxon>
        <taxon>Pseudomonadati</taxon>
        <taxon>Spirochaetota</taxon>
        <taxon>Spirochaetia</taxon>
        <taxon>Leptospirales</taxon>
        <taxon>Leptospiraceae</taxon>
        <taxon>Leptospira</taxon>
    </lineage>
</organism>
<dbReference type="AlphaFoldDB" id="A0A0S2IMC8"/>
<evidence type="ECO:0000313" key="3">
    <source>
        <dbReference type="EMBL" id="ALO24621.1"/>
    </source>
</evidence>
<proteinExistence type="predicted"/>
<dbReference type="GeneID" id="61172393"/>
<sequence length="238" mass="27595">MKKLKTSTYYRIPSFRFADLRISATTAFTSLTRFAFTFFLLFLNVSIPSQKTPKEPTLPVEPTVNSDSRNQRGESIKQAGTGVDEKGEKKVKVIFCDGRDVEGFWKNPPFEFKFQHKKNNITYSKSLKIDDISKIKITGWKLKSSNKRKEGIPYRVEPYQIQIISLSGEIFFKEPSPKGEIQQISFSNQFGDTTLFLYWNDLKYENGQWFSGLKPFLGEFREDCHPDVVREIQFPVVN</sequence>
<accession>A0A0S2IMC8</accession>
<evidence type="ECO:0000313" key="4">
    <source>
        <dbReference type="Proteomes" id="UP000058857"/>
    </source>
</evidence>
<protein>
    <submittedName>
        <fullName evidence="3">Uncharacterized protein</fullName>
    </submittedName>
</protein>
<keyword evidence="2" id="KW-0472">Membrane</keyword>
<keyword evidence="2" id="KW-0812">Transmembrane</keyword>
<reference evidence="3 4" key="1">
    <citation type="journal article" date="2015" name="PLoS Negl. Trop. Dis.">
        <title>Distribution of Plasmids in Distinct Leptospira Pathogenic Species.</title>
        <authorList>
            <person name="Wang Y."/>
            <person name="Zhuang X."/>
            <person name="Zhong Y."/>
            <person name="Zhang C."/>
            <person name="Zhang Y."/>
            <person name="Zeng L."/>
            <person name="Zhu Y."/>
            <person name="He P."/>
            <person name="Dong K."/>
            <person name="Pal U."/>
            <person name="Guo X."/>
            <person name="Qin J."/>
        </authorList>
    </citation>
    <scope>NUCLEOTIDE SEQUENCE [LARGE SCALE GENOMIC DNA]</scope>
    <source>
        <strain evidence="3 4">56604</strain>
    </source>
</reference>
<dbReference type="EMBL" id="CP012029">
    <property type="protein sequence ID" value="ALO24621.1"/>
    <property type="molecule type" value="Genomic_DNA"/>
</dbReference>
<feature type="transmembrane region" description="Helical" evidence="2">
    <location>
        <begin position="20"/>
        <end position="43"/>
    </location>
</feature>
<dbReference type="RefSeq" id="WP_002721411.1">
    <property type="nucleotide sequence ID" value="NZ_CP012029.1"/>
</dbReference>
<keyword evidence="2" id="KW-1133">Transmembrane helix</keyword>